<name>A0A9E1DP63_9FIRM</name>
<evidence type="ECO:0000313" key="1">
    <source>
        <dbReference type="EMBL" id="MBS6620590.1"/>
    </source>
</evidence>
<reference evidence="1" key="1">
    <citation type="submission" date="2021-02" db="EMBL/GenBank/DDBJ databases">
        <title>Infant gut strain persistence is associated with maternal origin, phylogeny, and functional potential including surface adhesion and iron acquisition.</title>
        <authorList>
            <person name="Lou Y.C."/>
        </authorList>
    </citation>
    <scope>NUCLEOTIDE SEQUENCE</scope>
    <source>
        <strain evidence="1">L2_039_000G1_dasL2_039_000G1_maxbin2.maxbin.077</strain>
    </source>
</reference>
<accession>A0A9E1DP63</accession>
<comment type="caution">
    <text evidence="1">The sequence shown here is derived from an EMBL/GenBank/DDBJ whole genome shotgun (WGS) entry which is preliminary data.</text>
</comment>
<protein>
    <submittedName>
        <fullName evidence="1">Uncharacterized protein</fullName>
    </submittedName>
</protein>
<dbReference type="Proteomes" id="UP000811365">
    <property type="component" value="Unassembled WGS sequence"/>
</dbReference>
<dbReference type="AlphaFoldDB" id="A0A9E1DP63"/>
<proteinExistence type="predicted"/>
<sequence>MTEQERNTAFKAKLAELVVIVKELHGLAKLCFPHENPYIRSRFGTSGDIYAEIKEVCRYFGVDF</sequence>
<evidence type="ECO:0000313" key="2">
    <source>
        <dbReference type="Proteomes" id="UP000811365"/>
    </source>
</evidence>
<dbReference type="EMBL" id="JAGZYH010000001">
    <property type="protein sequence ID" value="MBS6620590.1"/>
    <property type="molecule type" value="Genomic_DNA"/>
</dbReference>
<organism evidence="1 2">
    <name type="scientific">Faecalibacterium prausnitzii</name>
    <dbReference type="NCBI Taxonomy" id="853"/>
    <lineage>
        <taxon>Bacteria</taxon>
        <taxon>Bacillati</taxon>
        <taxon>Bacillota</taxon>
        <taxon>Clostridia</taxon>
        <taxon>Eubacteriales</taxon>
        <taxon>Oscillospiraceae</taxon>
        <taxon>Faecalibacterium</taxon>
    </lineage>
</organism>
<gene>
    <name evidence="1" type="ORF">KH315_00205</name>
</gene>